<proteinExistence type="predicted"/>
<dbReference type="GeneID" id="103710409"/>
<dbReference type="Pfam" id="PF06364">
    <property type="entry name" value="DUF1068"/>
    <property type="match status" value="1"/>
</dbReference>
<dbReference type="AlphaFoldDB" id="A0A8B7C9B8"/>
<dbReference type="PANTHER" id="PTHR32254:SF3">
    <property type="entry name" value="EXPRESSED PROTEIN-RELATED"/>
    <property type="match status" value="1"/>
</dbReference>
<protein>
    <submittedName>
        <fullName evidence="4">Uncharacterized protein LOC103710409</fullName>
    </submittedName>
</protein>
<keyword evidence="3" id="KW-1185">Reference proteome</keyword>
<dbReference type="KEGG" id="pda:103710409"/>
<gene>
    <name evidence="4" type="primary">LOC103710409</name>
</gene>
<evidence type="ECO:0000313" key="3">
    <source>
        <dbReference type="Proteomes" id="UP000228380"/>
    </source>
</evidence>
<feature type="chain" id="PRO_5034934416" evidence="2">
    <location>
        <begin position="27"/>
        <end position="177"/>
    </location>
</feature>
<accession>A0A8B7C9B8</accession>
<feature type="coiled-coil region" evidence="1">
    <location>
        <begin position="120"/>
        <end position="157"/>
    </location>
</feature>
<dbReference type="InterPro" id="IPR010471">
    <property type="entry name" value="DUF1068"/>
</dbReference>
<evidence type="ECO:0000313" key="4">
    <source>
        <dbReference type="RefSeq" id="XP_008794328.1"/>
    </source>
</evidence>
<feature type="signal peptide" evidence="2">
    <location>
        <begin position="1"/>
        <end position="26"/>
    </location>
</feature>
<evidence type="ECO:0000256" key="1">
    <source>
        <dbReference type="SAM" id="Coils"/>
    </source>
</evidence>
<reference evidence="4" key="2">
    <citation type="submission" date="2025-08" db="UniProtKB">
        <authorList>
            <consortium name="RefSeq"/>
        </authorList>
    </citation>
    <scope>IDENTIFICATION</scope>
    <source>
        <tissue evidence="4">Young leaves</tissue>
    </source>
</reference>
<evidence type="ECO:0000256" key="2">
    <source>
        <dbReference type="SAM" id="SignalP"/>
    </source>
</evidence>
<dbReference type="PANTHER" id="PTHR32254">
    <property type="entry name" value="EXPRESSED PROTEIN"/>
    <property type="match status" value="1"/>
</dbReference>
<organism evidence="3 4">
    <name type="scientific">Phoenix dactylifera</name>
    <name type="common">Date palm</name>
    <dbReference type="NCBI Taxonomy" id="42345"/>
    <lineage>
        <taxon>Eukaryota</taxon>
        <taxon>Viridiplantae</taxon>
        <taxon>Streptophyta</taxon>
        <taxon>Embryophyta</taxon>
        <taxon>Tracheophyta</taxon>
        <taxon>Spermatophyta</taxon>
        <taxon>Magnoliopsida</taxon>
        <taxon>Liliopsida</taxon>
        <taxon>Arecaceae</taxon>
        <taxon>Coryphoideae</taxon>
        <taxon>Phoeniceae</taxon>
        <taxon>Phoenix</taxon>
    </lineage>
</organism>
<dbReference type="Proteomes" id="UP000228380">
    <property type="component" value="Chromosome 7"/>
</dbReference>
<name>A0A8B7C9B8_PHODC</name>
<dbReference type="OrthoDB" id="1898954at2759"/>
<sequence length="177" mass="19630">MSGGSRRSGACVRCCLVLFAIASALSVSGPALYWRYKKRFSGISSYSSSSCAPCVCDCPPPLSLHKITPGLINLSITDCGKHDPELNKEMEKQFVDLLTEELKLQEDVAEEHTYHMNATLVEAKRLASQYQKEAEKCNAATETCEEAREQAEAALAKEKKITALWERRARQLGWQDG</sequence>
<dbReference type="RefSeq" id="XP_008794328.1">
    <property type="nucleotide sequence ID" value="XM_008796106.4"/>
</dbReference>
<reference evidence="3" key="1">
    <citation type="journal article" date="2019" name="Nat. Commun.">
        <title>Genome-wide association mapping of date palm fruit traits.</title>
        <authorList>
            <person name="Hazzouri K.M."/>
            <person name="Gros-Balthazard M."/>
            <person name="Flowers J.M."/>
            <person name="Copetti D."/>
            <person name="Lemansour A."/>
            <person name="Lebrun M."/>
            <person name="Masmoudi K."/>
            <person name="Ferrand S."/>
            <person name="Dhar M.I."/>
            <person name="Fresquez Z.A."/>
            <person name="Rosas U."/>
            <person name="Zhang J."/>
            <person name="Talag J."/>
            <person name="Lee S."/>
            <person name="Kudrna D."/>
            <person name="Powell R.F."/>
            <person name="Leitch I.J."/>
            <person name="Krueger R.R."/>
            <person name="Wing R.A."/>
            <person name="Amiri K.M.A."/>
            <person name="Purugganan M.D."/>
        </authorList>
    </citation>
    <scope>NUCLEOTIDE SEQUENCE [LARGE SCALE GENOMIC DNA]</scope>
    <source>
        <strain evidence="3">cv. Khalas</strain>
    </source>
</reference>
<keyword evidence="1" id="KW-0175">Coiled coil</keyword>
<keyword evidence="2" id="KW-0732">Signal</keyword>